<evidence type="ECO:0000313" key="1">
    <source>
        <dbReference type="EMBL" id="KAE9592433.1"/>
    </source>
</evidence>
<dbReference type="EMBL" id="WOCE01000019">
    <property type="protein sequence ID" value="KAE9592433.1"/>
    <property type="molecule type" value="Genomic_DNA"/>
</dbReference>
<organism evidence="1 2">
    <name type="scientific">Lupinus albus</name>
    <name type="common">White lupine</name>
    <name type="synonym">Lupinus termis</name>
    <dbReference type="NCBI Taxonomy" id="3870"/>
    <lineage>
        <taxon>Eukaryota</taxon>
        <taxon>Viridiplantae</taxon>
        <taxon>Streptophyta</taxon>
        <taxon>Embryophyta</taxon>
        <taxon>Tracheophyta</taxon>
        <taxon>Spermatophyta</taxon>
        <taxon>Magnoliopsida</taxon>
        <taxon>eudicotyledons</taxon>
        <taxon>Gunneridae</taxon>
        <taxon>Pentapetalae</taxon>
        <taxon>rosids</taxon>
        <taxon>fabids</taxon>
        <taxon>Fabales</taxon>
        <taxon>Fabaceae</taxon>
        <taxon>Papilionoideae</taxon>
        <taxon>50 kb inversion clade</taxon>
        <taxon>genistoids sensu lato</taxon>
        <taxon>core genistoids</taxon>
        <taxon>Genisteae</taxon>
        <taxon>Lupinus</taxon>
    </lineage>
</organism>
<dbReference type="AlphaFoldDB" id="A0A6A4NK44"/>
<proteinExistence type="predicted"/>
<accession>A0A6A4NK44</accession>
<sequence length="69" mass="7700">MEKAAMLRIEEADASAKIYMEVATEKRKRAQSLAENVDLSIYKAMMLIRIAEAVQASESADAIGEYFLD</sequence>
<evidence type="ECO:0000313" key="2">
    <source>
        <dbReference type="Proteomes" id="UP000447434"/>
    </source>
</evidence>
<protein>
    <submittedName>
        <fullName evidence="1">Putative enhancer of polycomb protein</fullName>
    </submittedName>
</protein>
<name>A0A6A4NK44_LUPAL</name>
<keyword evidence="2" id="KW-1185">Reference proteome</keyword>
<gene>
    <name evidence="1" type="ORF">Lalb_Chr19g0129241</name>
</gene>
<reference evidence="2" key="1">
    <citation type="journal article" date="2020" name="Nat. Commun.">
        <title>Genome sequence of the cluster root forming white lupin.</title>
        <authorList>
            <person name="Hufnagel B."/>
            <person name="Marques A."/>
            <person name="Soriano A."/>
            <person name="Marques L."/>
            <person name="Divol F."/>
            <person name="Doumas P."/>
            <person name="Sallet E."/>
            <person name="Mancinotti D."/>
            <person name="Carrere S."/>
            <person name="Marande W."/>
            <person name="Arribat S."/>
            <person name="Keller J."/>
            <person name="Huneau C."/>
            <person name="Blein T."/>
            <person name="Aime D."/>
            <person name="Laguerre M."/>
            <person name="Taylor J."/>
            <person name="Schubert V."/>
            <person name="Nelson M."/>
            <person name="Geu-Flores F."/>
            <person name="Crespi M."/>
            <person name="Gallardo-Guerrero K."/>
            <person name="Delaux P.-M."/>
            <person name="Salse J."/>
            <person name="Berges H."/>
            <person name="Guyot R."/>
            <person name="Gouzy J."/>
            <person name="Peret B."/>
        </authorList>
    </citation>
    <scope>NUCLEOTIDE SEQUENCE [LARGE SCALE GENOMIC DNA]</scope>
    <source>
        <strain evidence="2">cv. Amiga</strain>
    </source>
</reference>
<comment type="caution">
    <text evidence="1">The sequence shown here is derived from an EMBL/GenBank/DDBJ whole genome shotgun (WGS) entry which is preliminary data.</text>
</comment>
<dbReference type="OrthoDB" id="435275at2759"/>
<dbReference type="Proteomes" id="UP000447434">
    <property type="component" value="Chromosome 19"/>
</dbReference>